<evidence type="ECO:0000256" key="5">
    <source>
        <dbReference type="ARBA" id="ARBA00022989"/>
    </source>
</evidence>
<keyword evidence="8" id="KW-0732">Signal</keyword>
<dbReference type="Gene3D" id="1.20.1740.10">
    <property type="entry name" value="Amino acid/polyamine transporter I"/>
    <property type="match status" value="1"/>
</dbReference>
<feature type="transmembrane region" description="Helical" evidence="7">
    <location>
        <begin position="95"/>
        <end position="117"/>
    </location>
</feature>
<name>A0A8J5HPD9_ZINOF</name>
<protein>
    <recommendedName>
        <fullName evidence="9">Amino acid transporter transmembrane domain-containing protein</fullName>
    </recommendedName>
</protein>
<dbReference type="InterPro" id="IPR013057">
    <property type="entry name" value="AA_transpt_TM"/>
</dbReference>
<evidence type="ECO:0000256" key="8">
    <source>
        <dbReference type="SAM" id="SignalP"/>
    </source>
</evidence>
<feature type="transmembrane region" description="Helical" evidence="7">
    <location>
        <begin position="194"/>
        <end position="213"/>
    </location>
</feature>
<feature type="chain" id="PRO_5035284643" description="Amino acid transporter transmembrane domain-containing protein" evidence="8">
    <location>
        <begin position="17"/>
        <end position="512"/>
    </location>
</feature>
<proteinExistence type="predicted"/>
<feature type="transmembrane region" description="Helical" evidence="7">
    <location>
        <begin position="219"/>
        <end position="242"/>
    </location>
</feature>
<dbReference type="Proteomes" id="UP000734854">
    <property type="component" value="Unassembled WGS sequence"/>
</dbReference>
<evidence type="ECO:0000313" key="11">
    <source>
        <dbReference type="Proteomes" id="UP000734854"/>
    </source>
</evidence>
<accession>A0A8J5HPD9</accession>
<comment type="caution">
    <text evidence="10">The sequence shown here is derived from an EMBL/GenBank/DDBJ whole genome shotgun (WGS) entry which is preliminary data.</text>
</comment>
<keyword evidence="3 7" id="KW-0812">Transmembrane</keyword>
<dbReference type="GO" id="GO:0006865">
    <property type="term" value="P:amino acid transport"/>
    <property type="evidence" value="ECO:0007669"/>
    <property type="project" value="UniProtKB-KW"/>
</dbReference>
<sequence length="512" mass="56591">MFRWRDVPWGSHGTLAWPVLLNSPLPFSASFIATLLAVAESQKPSHTFKMRGELETVEDDDRVRTGTLWTATTHAVTAVIGSGVLALPWSVAQMGWIIGPIVLLACSYVTYYTAILLTDCYRTPDPVKGRRNYTYMDVVRSSLGPKNVLCCGFVQYAMLWGTMIGYTITAATSMMAVVRSNCYHYKGHDASCSASGTLYMIIFGMVEVVLSQFPNLEKITIISVVAAVMSFAYSLIGLFMCIAKFASHHAIRGTVLGVEVGVDGVSASTKTWHALQALGNIAFAYTYAMLLIEIQDTLKSPPPENQTMKRATFYGIGVTTIFYVSLGCIGYAAFGNDVPGNVLTGFKEPFWLVDIANIAVLIHLVGAFQVYGQPIYAKYEGWLAKKWPESAFFHHVYTFKLPFLKGPAIRFTKCRLVFRTLFVVLTTLVSLMLPFFNAILGLLGAIAFWPLTVYYPITVYIAQAKIKQWQPKWVIFQCLNSLAVIVSVLAAIGSVADIANRLKHATIFKIEL</sequence>
<feature type="transmembrane region" description="Helical" evidence="7">
    <location>
        <begin position="15"/>
        <end position="39"/>
    </location>
</feature>
<keyword evidence="6 7" id="KW-0472">Membrane</keyword>
<feature type="transmembrane region" description="Helical" evidence="7">
    <location>
        <begin position="163"/>
        <end position="182"/>
    </location>
</feature>
<evidence type="ECO:0000256" key="1">
    <source>
        <dbReference type="ARBA" id="ARBA00004370"/>
    </source>
</evidence>
<evidence type="ECO:0000256" key="7">
    <source>
        <dbReference type="SAM" id="Phobius"/>
    </source>
</evidence>
<evidence type="ECO:0000256" key="6">
    <source>
        <dbReference type="ARBA" id="ARBA00023136"/>
    </source>
</evidence>
<feature type="transmembrane region" description="Helical" evidence="7">
    <location>
        <begin position="416"/>
        <end position="436"/>
    </location>
</feature>
<dbReference type="PANTHER" id="PTHR48017">
    <property type="entry name" value="OS05G0424000 PROTEIN-RELATED"/>
    <property type="match status" value="1"/>
</dbReference>
<feature type="signal peptide" evidence="8">
    <location>
        <begin position="1"/>
        <end position="16"/>
    </location>
</feature>
<keyword evidence="11" id="KW-1185">Reference proteome</keyword>
<feature type="transmembrane region" description="Helical" evidence="7">
    <location>
        <begin position="68"/>
        <end position="89"/>
    </location>
</feature>
<comment type="subcellular location">
    <subcellularLocation>
        <location evidence="1">Membrane</location>
    </subcellularLocation>
</comment>
<evidence type="ECO:0000256" key="3">
    <source>
        <dbReference type="ARBA" id="ARBA00022692"/>
    </source>
</evidence>
<keyword evidence="5 7" id="KW-1133">Transmembrane helix</keyword>
<feature type="transmembrane region" description="Helical" evidence="7">
    <location>
        <begin position="474"/>
        <end position="496"/>
    </location>
</feature>
<feature type="transmembrane region" description="Helical" evidence="7">
    <location>
        <begin position="313"/>
        <end position="334"/>
    </location>
</feature>
<evidence type="ECO:0000256" key="4">
    <source>
        <dbReference type="ARBA" id="ARBA00022970"/>
    </source>
</evidence>
<evidence type="ECO:0000256" key="2">
    <source>
        <dbReference type="ARBA" id="ARBA00022448"/>
    </source>
</evidence>
<dbReference type="EMBL" id="JACMSC010000005">
    <property type="protein sequence ID" value="KAG6522918.1"/>
    <property type="molecule type" value="Genomic_DNA"/>
</dbReference>
<evidence type="ECO:0000259" key="9">
    <source>
        <dbReference type="Pfam" id="PF01490"/>
    </source>
</evidence>
<gene>
    <name evidence="10" type="ORF">ZIOFF_020074</name>
</gene>
<keyword evidence="2" id="KW-0813">Transport</keyword>
<feature type="transmembrane region" description="Helical" evidence="7">
    <location>
        <begin position="442"/>
        <end position="462"/>
    </location>
</feature>
<dbReference type="GO" id="GO:0016020">
    <property type="term" value="C:membrane"/>
    <property type="evidence" value="ECO:0007669"/>
    <property type="project" value="UniProtKB-SubCell"/>
</dbReference>
<organism evidence="10 11">
    <name type="scientific">Zingiber officinale</name>
    <name type="common">Ginger</name>
    <name type="synonym">Amomum zingiber</name>
    <dbReference type="NCBI Taxonomy" id="94328"/>
    <lineage>
        <taxon>Eukaryota</taxon>
        <taxon>Viridiplantae</taxon>
        <taxon>Streptophyta</taxon>
        <taxon>Embryophyta</taxon>
        <taxon>Tracheophyta</taxon>
        <taxon>Spermatophyta</taxon>
        <taxon>Magnoliopsida</taxon>
        <taxon>Liliopsida</taxon>
        <taxon>Zingiberales</taxon>
        <taxon>Zingiberaceae</taxon>
        <taxon>Zingiber</taxon>
    </lineage>
</organism>
<dbReference type="Pfam" id="PF01490">
    <property type="entry name" value="Aa_trans"/>
    <property type="match status" value="1"/>
</dbReference>
<dbReference type="AlphaFoldDB" id="A0A8J5HPD9"/>
<feature type="transmembrane region" description="Helical" evidence="7">
    <location>
        <begin position="350"/>
        <end position="371"/>
    </location>
</feature>
<evidence type="ECO:0000313" key="10">
    <source>
        <dbReference type="EMBL" id="KAG6522918.1"/>
    </source>
</evidence>
<keyword evidence="4" id="KW-0029">Amino-acid transport</keyword>
<reference evidence="10 11" key="1">
    <citation type="submission" date="2020-08" db="EMBL/GenBank/DDBJ databases">
        <title>Plant Genome Project.</title>
        <authorList>
            <person name="Zhang R.-G."/>
        </authorList>
    </citation>
    <scope>NUCLEOTIDE SEQUENCE [LARGE SCALE GENOMIC DNA]</scope>
    <source>
        <tissue evidence="10">Rhizome</tissue>
    </source>
</reference>
<feature type="domain" description="Amino acid transporter transmembrane" evidence="9">
    <location>
        <begin position="65"/>
        <end position="496"/>
    </location>
</feature>